<proteinExistence type="predicted"/>
<reference evidence="1 2" key="2">
    <citation type="journal article" date="2022" name="Mol. Ecol. Resour.">
        <title>The genomes of chicory, endive, great burdock and yacon provide insights into Asteraceae paleo-polyploidization history and plant inulin production.</title>
        <authorList>
            <person name="Fan W."/>
            <person name="Wang S."/>
            <person name="Wang H."/>
            <person name="Wang A."/>
            <person name="Jiang F."/>
            <person name="Liu H."/>
            <person name="Zhao H."/>
            <person name="Xu D."/>
            <person name="Zhang Y."/>
        </authorList>
    </citation>
    <scope>NUCLEOTIDE SEQUENCE [LARGE SCALE GENOMIC DNA]</scope>
    <source>
        <strain evidence="2">cv. Niubang</strain>
    </source>
</reference>
<reference evidence="2" key="1">
    <citation type="journal article" date="2022" name="Mol. Ecol. Resour.">
        <title>The genomes of chicory, endive, great burdock and yacon provide insights into Asteraceae palaeo-polyploidization history and plant inulin production.</title>
        <authorList>
            <person name="Fan W."/>
            <person name="Wang S."/>
            <person name="Wang H."/>
            <person name="Wang A."/>
            <person name="Jiang F."/>
            <person name="Liu H."/>
            <person name="Zhao H."/>
            <person name="Xu D."/>
            <person name="Zhang Y."/>
        </authorList>
    </citation>
    <scope>NUCLEOTIDE SEQUENCE [LARGE SCALE GENOMIC DNA]</scope>
    <source>
        <strain evidence="2">cv. Niubang</strain>
    </source>
</reference>
<dbReference type="EMBL" id="CM042054">
    <property type="protein sequence ID" value="KAI3706311.1"/>
    <property type="molecule type" value="Genomic_DNA"/>
</dbReference>
<protein>
    <submittedName>
        <fullName evidence="1">Uncharacterized protein</fullName>
    </submittedName>
</protein>
<keyword evidence="2" id="KW-1185">Reference proteome</keyword>
<comment type="caution">
    <text evidence="1">The sequence shown here is derived from an EMBL/GenBank/DDBJ whole genome shotgun (WGS) entry which is preliminary data.</text>
</comment>
<evidence type="ECO:0000313" key="2">
    <source>
        <dbReference type="Proteomes" id="UP001055879"/>
    </source>
</evidence>
<sequence>MSFRGPIFPALPVKPLLFSQSHAHWPLATGYCSIDVSPFPKTNCSIHRCISSVPANAKSTPLNDTTKFSLKMRIEIKTSTSLLSEN</sequence>
<gene>
    <name evidence="1" type="ORF">L6452_23959</name>
</gene>
<organism evidence="1 2">
    <name type="scientific">Arctium lappa</name>
    <name type="common">Greater burdock</name>
    <name type="synonym">Lappa major</name>
    <dbReference type="NCBI Taxonomy" id="4217"/>
    <lineage>
        <taxon>Eukaryota</taxon>
        <taxon>Viridiplantae</taxon>
        <taxon>Streptophyta</taxon>
        <taxon>Embryophyta</taxon>
        <taxon>Tracheophyta</taxon>
        <taxon>Spermatophyta</taxon>
        <taxon>Magnoliopsida</taxon>
        <taxon>eudicotyledons</taxon>
        <taxon>Gunneridae</taxon>
        <taxon>Pentapetalae</taxon>
        <taxon>asterids</taxon>
        <taxon>campanulids</taxon>
        <taxon>Asterales</taxon>
        <taxon>Asteraceae</taxon>
        <taxon>Carduoideae</taxon>
        <taxon>Cardueae</taxon>
        <taxon>Arctiinae</taxon>
        <taxon>Arctium</taxon>
    </lineage>
</organism>
<accession>A0ACB9A8J5</accession>
<dbReference type="Proteomes" id="UP001055879">
    <property type="component" value="Linkage Group LG08"/>
</dbReference>
<name>A0ACB9A8J5_ARCLA</name>
<evidence type="ECO:0000313" key="1">
    <source>
        <dbReference type="EMBL" id="KAI3706311.1"/>
    </source>
</evidence>